<dbReference type="InterPro" id="IPR000477">
    <property type="entry name" value="RT_dom"/>
</dbReference>
<dbReference type="PANTHER" id="PTHR31635">
    <property type="entry name" value="REVERSE TRANSCRIPTASE DOMAIN-CONTAINING PROTEIN-RELATED"/>
    <property type="match status" value="1"/>
</dbReference>
<proteinExistence type="predicted"/>
<dbReference type="PANTHER" id="PTHR31635:SF196">
    <property type="entry name" value="REVERSE TRANSCRIPTASE DOMAIN-CONTAINING PROTEIN-RELATED"/>
    <property type="match status" value="1"/>
</dbReference>
<sequence>MDPTQDIARTVKKQITKQQAKTAQKLRDFFHKLALIDTWRAKNPEHKEFTYYSPRHSMHSRIDMIFTDRQTTTSITKAWIGIQNWSDHAPTGIEIARNRATSNIAPWRLNETLLSRQDDQNIIKQNIKEYFKNNKTEEIGPQCLWLAHKATLRGEFIAMAKKKRKESEKQRANIEHKIKLLEKQLSVKSTKQLTQEIQSLKKELNQILINKTEYRLKLLKQTYYTKSNKADKLLASQLRNKQAQTRIPYITENNKKISDPKKIADLFATYYTSLYNLALNNTEPKPTADNITQYLTSIKLPQPTQKQKESLNSPITIEEVHQVIKQLKIGKAPGPDGYTNLYYKIFAHELAPHLLQLFTDIMDTGIITPEFLQAHISTIPKPGKPADICQNFRPIALLNTDLKLYSKILAQRLNKILPTLIHTDQVGFVLGRQAPDNTRKIHALLQIIKQRKTPALLLSLDAEKAFDRIHWGYMIQTLKKFNLGTNFIKAVMTLYSAPSARVNAAGILSETFGITNGTRQGCPLSPLIFALMVELIACKIRENVNITGIQTQVGSQSIGLFADDIILTLSNPHISIPNVLQELKEFYHISWYKINGSKTQALQINISATETQRMKENFEFDWQDQSIKYLGVKITKDPELLFKANYLPLQKSLLNDYQKWKVHYISWLGRIVATKMNVMPRILYLFRTIQVQLPATYLKTLQSQMNNFIWANKKPRTASKIIQHSTTRGGLGVPSLVHYYRATLLDTAVQMHSPQQTKSWLDIENSFLNNITIPQILWIPKAQRPETPQILPITRTTILNWDKHNKKGKLGEFPSPITPIEALAHMTNNLSLRTWKEKGVNKISDLYLINVYRTFKELQEKFQIPNKEYYTYIRITHLLSKNMPSHRTIRHKTTMEQLCALEGRRKGSLSECYKLLLETPQDQKHPYMVKWEQDLKKTFTQEQWQEIYNITKGSTRCTNHIETHKKVLLRWYMTPEKINRMTSTYPDMCWRNCNQKGTLFHMWWECPQIKELWTQVFHWINTELQINISKTPETALLQYFPKQISRHNKKLLFHILNATTTEISRNWKTGGQNNLQQIILNIDKRALMEKMSARKDNKLTNYEKIWDPWNVYQSKNQQTITQTAYSSTNLVHPVTEPLPISLRTDPVK</sequence>
<dbReference type="InParanoid" id="A0A6I8RW77"/>
<dbReference type="Bgee" id="ENSXETG00000035122">
    <property type="expression patterns" value="Expressed in testis"/>
</dbReference>
<dbReference type="AlphaFoldDB" id="A0A6I8RW77"/>
<dbReference type="Ensembl" id="ENSXETT00000073172">
    <property type="protein sequence ID" value="ENSXETP00000089410"/>
    <property type="gene ID" value="ENSXETG00000035122"/>
</dbReference>
<dbReference type="PROSITE" id="PS50878">
    <property type="entry name" value="RT_POL"/>
    <property type="match status" value="1"/>
</dbReference>
<dbReference type="Pfam" id="PF00078">
    <property type="entry name" value="RVT_1"/>
    <property type="match status" value="1"/>
</dbReference>
<organism evidence="3">
    <name type="scientific">Xenopus tropicalis</name>
    <name type="common">Western clawed frog</name>
    <name type="synonym">Silurana tropicalis</name>
    <dbReference type="NCBI Taxonomy" id="8364"/>
    <lineage>
        <taxon>Eukaryota</taxon>
        <taxon>Metazoa</taxon>
        <taxon>Chordata</taxon>
        <taxon>Craniata</taxon>
        <taxon>Vertebrata</taxon>
        <taxon>Euteleostomi</taxon>
        <taxon>Amphibia</taxon>
        <taxon>Batrachia</taxon>
        <taxon>Anura</taxon>
        <taxon>Pipoidea</taxon>
        <taxon>Pipidae</taxon>
        <taxon>Xenopodinae</taxon>
        <taxon>Xenopus</taxon>
        <taxon>Silurana</taxon>
    </lineage>
</organism>
<name>A0A6I8RW77_XENTR</name>
<protein>
    <recommendedName>
        <fullName evidence="2">Reverse transcriptase domain-containing protein</fullName>
    </recommendedName>
</protein>
<evidence type="ECO:0000259" key="2">
    <source>
        <dbReference type="PROSITE" id="PS50878"/>
    </source>
</evidence>
<dbReference type="CDD" id="cd01650">
    <property type="entry name" value="RT_nLTR_like"/>
    <property type="match status" value="1"/>
</dbReference>
<dbReference type="InterPro" id="IPR036691">
    <property type="entry name" value="Endo/exonu/phosph_ase_sf"/>
</dbReference>
<keyword evidence="1" id="KW-0175">Coiled coil</keyword>
<evidence type="ECO:0000313" key="3">
    <source>
        <dbReference type="Ensembl" id="ENSXETP00000089410"/>
    </source>
</evidence>
<dbReference type="SUPFAM" id="SSF56672">
    <property type="entry name" value="DNA/RNA polymerases"/>
    <property type="match status" value="1"/>
</dbReference>
<dbReference type="Gene3D" id="3.60.10.10">
    <property type="entry name" value="Endonuclease/exonuclease/phosphatase"/>
    <property type="match status" value="1"/>
</dbReference>
<evidence type="ECO:0000256" key="1">
    <source>
        <dbReference type="SAM" id="Coils"/>
    </source>
</evidence>
<dbReference type="GeneTree" id="ENSGT00940000163630"/>
<accession>A0A6I8RW77</accession>
<dbReference type="SUPFAM" id="SSF56219">
    <property type="entry name" value="DNase I-like"/>
    <property type="match status" value="1"/>
</dbReference>
<dbReference type="FunCoup" id="A0A6I8RW77">
    <property type="interactions" value="2"/>
</dbReference>
<dbReference type="InterPro" id="IPR043502">
    <property type="entry name" value="DNA/RNA_pol_sf"/>
</dbReference>
<feature type="coiled-coil region" evidence="1">
    <location>
        <begin position="157"/>
        <end position="217"/>
    </location>
</feature>
<reference evidence="3" key="2">
    <citation type="submission" date="2020-05" db="UniProtKB">
        <authorList>
            <consortium name="Ensembl"/>
        </authorList>
    </citation>
    <scope>IDENTIFICATION</scope>
</reference>
<feature type="domain" description="Reverse transcriptase" evidence="2">
    <location>
        <begin position="360"/>
        <end position="634"/>
    </location>
</feature>
<reference evidence="3" key="1">
    <citation type="journal article" date="2010" name="Science">
        <title>The genome of the Western clawed frog Xenopus tropicalis.</title>
        <authorList>
            <person name="Hellsten U."/>
            <person name="Harland R.M."/>
            <person name="Gilchrist M.J."/>
            <person name="Hendrix D."/>
            <person name="Jurka J."/>
            <person name="Kapitonov V."/>
            <person name="Ovcharenko I."/>
            <person name="Putnam N.H."/>
            <person name="Shu S."/>
            <person name="Taher L."/>
            <person name="Blitz I.L."/>
            <person name="Blumberg B."/>
            <person name="Dichmann D.S."/>
            <person name="Dubchak I."/>
            <person name="Amaya E."/>
            <person name="Detter J.C."/>
            <person name="Fletcher R."/>
            <person name="Gerhard D.S."/>
            <person name="Goodstein D."/>
            <person name="Graves T."/>
            <person name="Grigoriev I.V."/>
            <person name="Grimwood J."/>
            <person name="Kawashima T."/>
            <person name="Lindquist E."/>
            <person name="Lucas S.M."/>
            <person name="Mead P.E."/>
            <person name="Mitros T."/>
            <person name="Ogino H."/>
            <person name="Ohta Y."/>
            <person name="Poliakov A.V."/>
            <person name="Pollet N."/>
            <person name="Robert J."/>
            <person name="Salamov A."/>
            <person name="Sater A.K."/>
            <person name="Schmutz J."/>
            <person name="Terry A."/>
            <person name="Vize P.D."/>
            <person name="Warren W.C."/>
            <person name="Wells D."/>
            <person name="Wills A."/>
            <person name="Wilson R.K."/>
            <person name="Zimmerman L.B."/>
            <person name="Zorn A.M."/>
            <person name="Grainger R."/>
            <person name="Grammer T."/>
            <person name="Khokha M.K."/>
            <person name="Richardson P.M."/>
            <person name="Rokhsar D.S."/>
        </authorList>
    </citation>
    <scope>NUCLEOTIDE SEQUENCE [LARGE SCALE GENOMIC DNA]</scope>
    <source>
        <strain evidence="3">Nigerian</strain>
    </source>
</reference>